<evidence type="ECO:0000313" key="2">
    <source>
        <dbReference type="Proteomes" id="UP000559987"/>
    </source>
</evidence>
<proteinExistence type="predicted"/>
<dbReference type="InterPro" id="IPR014985">
    <property type="entry name" value="WbqC"/>
</dbReference>
<dbReference type="RefSeq" id="WP_183909848.1">
    <property type="nucleotide sequence ID" value="NZ_JACHXZ010000002.1"/>
</dbReference>
<protein>
    <recommendedName>
        <fullName evidence="3">WbqC family protein</fullName>
    </recommendedName>
</protein>
<dbReference type="Proteomes" id="UP000559987">
    <property type="component" value="Unassembled WGS sequence"/>
</dbReference>
<sequence length="231" mass="26840">MKLAVMQPYLFPYLGYYQLANSCDLFVFYDDVNYIKGGFINRNYLLTNNGVTRFTLPITKQSSFKKINELEFSGDTKKILKMIAQSYSKHPYFDDVYPIVVNIIEQKERLVSKVCASSIIAVFQYLEMDLNWVYSSECDYERCLDPQDRIVKICGSFKADAYINSIGGRNLYDHEGFKRNGIDLLFLNKFQRTYVQQNAKDGFVDNLSIIDLLMSCSKREIKSFLNGYEVC</sequence>
<evidence type="ECO:0000313" key="1">
    <source>
        <dbReference type="EMBL" id="MBB3168362.1"/>
    </source>
</evidence>
<comment type="caution">
    <text evidence="1">The sequence shown here is derived from an EMBL/GenBank/DDBJ whole genome shotgun (WGS) entry which is preliminary data.</text>
</comment>
<accession>A0A839UKJ3</accession>
<reference evidence="1 2" key="1">
    <citation type="submission" date="2020-08" db="EMBL/GenBank/DDBJ databases">
        <title>Genomic Encyclopedia of Type Strains, Phase III (KMG-III): the genomes of soil and plant-associated and newly described type strains.</title>
        <authorList>
            <person name="Whitman W."/>
        </authorList>
    </citation>
    <scope>NUCLEOTIDE SEQUENCE [LARGE SCALE GENOMIC DNA]</scope>
    <source>
        <strain evidence="1 2">CECT 8571</strain>
    </source>
</reference>
<organism evidence="1 2">
    <name type="scientific">Simiduia aestuariiviva</name>
    <dbReference type="NCBI Taxonomy" id="1510459"/>
    <lineage>
        <taxon>Bacteria</taxon>
        <taxon>Pseudomonadati</taxon>
        <taxon>Pseudomonadota</taxon>
        <taxon>Gammaproteobacteria</taxon>
        <taxon>Cellvibrionales</taxon>
        <taxon>Cellvibrionaceae</taxon>
        <taxon>Simiduia</taxon>
    </lineage>
</organism>
<gene>
    <name evidence="1" type="ORF">FHS30_001546</name>
</gene>
<dbReference type="Pfam" id="PF08889">
    <property type="entry name" value="WbqC"/>
    <property type="match status" value="1"/>
</dbReference>
<keyword evidence="2" id="KW-1185">Reference proteome</keyword>
<dbReference type="EMBL" id="JACHXZ010000002">
    <property type="protein sequence ID" value="MBB3168362.1"/>
    <property type="molecule type" value="Genomic_DNA"/>
</dbReference>
<dbReference type="AlphaFoldDB" id="A0A839UKJ3"/>
<name>A0A839UKJ3_9GAMM</name>
<evidence type="ECO:0008006" key="3">
    <source>
        <dbReference type="Google" id="ProtNLM"/>
    </source>
</evidence>